<sequence length="85" mass="9725">MPLSSLVDPLYLYLCSSCLYLFSQRTYNLRDLCLSEFLCKIWKIPGSLASNEGMKGRREADEVGEAVEVRRAEPSKSQYEKKGKK</sequence>
<protein>
    <submittedName>
        <fullName evidence="2">Uncharacterized protein</fullName>
    </submittedName>
</protein>
<feature type="region of interest" description="Disordered" evidence="1">
    <location>
        <begin position="65"/>
        <end position="85"/>
    </location>
</feature>
<keyword evidence="3" id="KW-1185">Reference proteome</keyword>
<evidence type="ECO:0000256" key="1">
    <source>
        <dbReference type="SAM" id="MobiDB-lite"/>
    </source>
</evidence>
<proteinExistence type="predicted"/>
<evidence type="ECO:0000313" key="2">
    <source>
        <dbReference type="EMBL" id="GJT06014.1"/>
    </source>
</evidence>
<name>A0ABQ5AY42_9ASTR</name>
<accession>A0ABQ5AY42</accession>
<dbReference type="EMBL" id="BQNB010012633">
    <property type="protein sequence ID" value="GJT06014.1"/>
    <property type="molecule type" value="Genomic_DNA"/>
</dbReference>
<dbReference type="Proteomes" id="UP001151760">
    <property type="component" value="Unassembled WGS sequence"/>
</dbReference>
<comment type="caution">
    <text evidence="2">The sequence shown here is derived from an EMBL/GenBank/DDBJ whole genome shotgun (WGS) entry which is preliminary data.</text>
</comment>
<organism evidence="2 3">
    <name type="scientific">Tanacetum coccineum</name>
    <dbReference type="NCBI Taxonomy" id="301880"/>
    <lineage>
        <taxon>Eukaryota</taxon>
        <taxon>Viridiplantae</taxon>
        <taxon>Streptophyta</taxon>
        <taxon>Embryophyta</taxon>
        <taxon>Tracheophyta</taxon>
        <taxon>Spermatophyta</taxon>
        <taxon>Magnoliopsida</taxon>
        <taxon>eudicotyledons</taxon>
        <taxon>Gunneridae</taxon>
        <taxon>Pentapetalae</taxon>
        <taxon>asterids</taxon>
        <taxon>campanulids</taxon>
        <taxon>Asterales</taxon>
        <taxon>Asteraceae</taxon>
        <taxon>Asteroideae</taxon>
        <taxon>Anthemideae</taxon>
        <taxon>Anthemidinae</taxon>
        <taxon>Tanacetum</taxon>
    </lineage>
</organism>
<reference evidence="2" key="1">
    <citation type="journal article" date="2022" name="Int. J. Mol. Sci.">
        <title>Draft Genome of Tanacetum Coccineum: Genomic Comparison of Closely Related Tanacetum-Family Plants.</title>
        <authorList>
            <person name="Yamashiro T."/>
            <person name="Shiraishi A."/>
            <person name="Nakayama K."/>
            <person name="Satake H."/>
        </authorList>
    </citation>
    <scope>NUCLEOTIDE SEQUENCE</scope>
</reference>
<evidence type="ECO:0000313" key="3">
    <source>
        <dbReference type="Proteomes" id="UP001151760"/>
    </source>
</evidence>
<gene>
    <name evidence="2" type="ORF">Tco_0840476</name>
</gene>
<reference evidence="2" key="2">
    <citation type="submission" date="2022-01" db="EMBL/GenBank/DDBJ databases">
        <authorList>
            <person name="Yamashiro T."/>
            <person name="Shiraishi A."/>
            <person name="Satake H."/>
            <person name="Nakayama K."/>
        </authorList>
    </citation>
    <scope>NUCLEOTIDE SEQUENCE</scope>
</reference>